<evidence type="ECO:0000256" key="2">
    <source>
        <dbReference type="ARBA" id="ARBA00005096"/>
    </source>
</evidence>
<evidence type="ECO:0000256" key="10">
    <source>
        <dbReference type="ARBA" id="ARBA00038893"/>
    </source>
</evidence>
<dbReference type="OMA" id="QADEMHE"/>
<dbReference type="eggNOG" id="KOG0560">
    <property type="taxonomic scope" value="Eukaryota"/>
</dbReference>
<dbReference type="OrthoDB" id="432685at2759"/>
<feature type="non-terminal residue" evidence="15">
    <location>
        <position position="1"/>
    </location>
</feature>
<evidence type="ECO:0000256" key="12">
    <source>
        <dbReference type="ARBA" id="ARBA00048538"/>
    </source>
</evidence>
<evidence type="ECO:0000256" key="9">
    <source>
        <dbReference type="ARBA" id="ARBA00023014"/>
    </source>
</evidence>
<keyword evidence="9" id="KW-0411">Iron-sulfur</keyword>
<gene>
    <name evidence="15" type="ORF">GUITHDRAFT_81582</name>
</gene>
<evidence type="ECO:0000256" key="11">
    <source>
        <dbReference type="ARBA" id="ARBA00040459"/>
    </source>
</evidence>
<evidence type="ECO:0000313" key="16">
    <source>
        <dbReference type="EnsemblProtists" id="EKX33329"/>
    </source>
</evidence>
<comment type="cofactor">
    <cofactor evidence="1">
        <name>siroheme</name>
        <dbReference type="ChEBI" id="CHEBI:60052"/>
    </cofactor>
</comment>
<feature type="domain" description="Nitrite/Sulfite reductase ferredoxin-like" evidence="14">
    <location>
        <begin position="139"/>
        <end position="203"/>
    </location>
</feature>
<dbReference type="STRING" id="905079.L1IBQ0"/>
<dbReference type="GO" id="GO:0046872">
    <property type="term" value="F:metal ion binding"/>
    <property type="evidence" value="ECO:0007669"/>
    <property type="project" value="UniProtKB-KW"/>
</dbReference>
<dbReference type="Pfam" id="PF03460">
    <property type="entry name" value="NIR_SIR_ferr"/>
    <property type="match status" value="1"/>
</dbReference>
<evidence type="ECO:0000259" key="13">
    <source>
        <dbReference type="Pfam" id="PF01077"/>
    </source>
</evidence>
<protein>
    <recommendedName>
        <fullName evidence="11">Ferredoxin--nitrite reductase, chloroplastic</fullName>
        <ecNumber evidence="10">1.7.7.1</ecNumber>
    </recommendedName>
</protein>
<dbReference type="InterPro" id="IPR006066">
    <property type="entry name" value="NO2/SO3_Rdtase_FeS/sirohaem_BS"/>
</dbReference>
<accession>L1IBQ0</accession>
<dbReference type="SUPFAM" id="SSF56014">
    <property type="entry name" value="Nitrite and sulphite reductase 4Fe-4S domain-like"/>
    <property type="match status" value="2"/>
</dbReference>
<organism evidence="15">
    <name type="scientific">Guillardia theta (strain CCMP2712)</name>
    <name type="common">Cryptophyte</name>
    <dbReference type="NCBI Taxonomy" id="905079"/>
    <lineage>
        <taxon>Eukaryota</taxon>
        <taxon>Cryptophyceae</taxon>
        <taxon>Pyrenomonadales</taxon>
        <taxon>Geminigeraceae</taxon>
        <taxon>Guillardia</taxon>
    </lineage>
</organism>
<dbReference type="PANTHER" id="PTHR32439">
    <property type="entry name" value="FERREDOXIN--NITRITE REDUCTASE, CHLOROPLASTIC"/>
    <property type="match status" value="1"/>
</dbReference>
<reference evidence="17" key="2">
    <citation type="submission" date="2012-11" db="EMBL/GenBank/DDBJ databases">
        <authorList>
            <person name="Kuo A."/>
            <person name="Curtis B.A."/>
            <person name="Tanifuji G."/>
            <person name="Burki F."/>
            <person name="Gruber A."/>
            <person name="Irimia M."/>
            <person name="Maruyama S."/>
            <person name="Arias M.C."/>
            <person name="Ball S.G."/>
            <person name="Gile G.H."/>
            <person name="Hirakawa Y."/>
            <person name="Hopkins J.F."/>
            <person name="Rensing S.A."/>
            <person name="Schmutz J."/>
            <person name="Symeonidi A."/>
            <person name="Elias M."/>
            <person name="Eveleigh R.J."/>
            <person name="Herman E.K."/>
            <person name="Klute M.J."/>
            <person name="Nakayama T."/>
            <person name="Obornik M."/>
            <person name="Reyes-Prieto A."/>
            <person name="Armbrust E.V."/>
            <person name="Aves S.J."/>
            <person name="Beiko R.G."/>
            <person name="Coutinho P."/>
            <person name="Dacks J.B."/>
            <person name="Durnford D.G."/>
            <person name="Fast N.M."/>
            <person name="Green B.R."/>
            <person name="Grisdale C."/>
            <person name="Hempe F."/>
            <person name="Henrissat B."/>
            <person name="Hoppner M.P."/>
            <person name="Ishida K.-I."/>
            <person name="Kim E."/>
            <person name="Koreny L."/>
            <person name="Kroth P.G."/>
            <person name="Liu Y."/>
            <person name="Malik S.-B."/>
            <person name="Maier U.G."/>
            <person name="McRose D."/>
            <person name="Mock T."/>
            <person name="Neilson J.A."/>
            <person name="Onodera N.T."/>
            <person name="Poole A.M."/>
            <person name="Pritham E.J."/>
            <person name="Richards T.A."/>
            <person name="Rocap G."/>
            <person name="Roy S.W."/>
            <person name="Sarai C."/>
            <person name="Schaack S."/>
            <person name="Shirato S."/>
            <person name="Slamovits C.H."/>
            <person name="Spencer D.F."/>
            <person name="Suzuki S."/>
            <person name="Worden A.Z."/>
            <person name="Zauner S."/>
            <person name="Barry K."/>
            <person name="Bell C."/>
            <person name="Bharti A.K."/>
            <person name="Crow J.A."/>
            <person name="Grimwood J."/>
            <person name="Kramer R."/>
            <person name="Lindquist E."/>
            <person name="Lucas S."/>
            <person name="Salamov A."/>
            <person name="McFadden G.I."/>
            <person name="Lane C.E."/>
            <person name="Keeling P.J."/>
            <person name="Gray M.W."/>
            <person name="Grigoriev I.V."/>
            <person name="Archibald J.M."/>
        </authorList>
    </citation>
    <scope>NUCLEOTIDE SEQUENCE</scope>
    <source>
        <strain evidence="17">CCMP2712</strain>
    </source>
</reference>
<dbReference type="GO" id="GO:0048307">
    <property type="term" value="F:ferredoxin-nitrite reductase activity"/>
    <property type="evidence" value="ECO:0007669"/>
    <property type="project" value="UniProtKB-EC"/>
</dbReference>
<dbReference type="GO" id="GO:0020037">
    <property type="term" value="F:heme binding"/>
    <property type="evidence" value="ECO:0007669"/>
    <property type="project" value="InterPro"/>
</dbReference>
<dbReference type="GeneID" id="17290051"/>
<dbReference type="RefSeq" id="XP_005820309.1">
    <property type="nucleotide sequence ID" value="XM_005820252.1"/>
</dbReference>
<evidence type="ECO:0000256" key="5">
    <source>
        <dbReference type="ARBA" id="ARBA00022617"/>
    </source>
</evidence>
<dbReference type="InterPro" id="IPR006067">
    <property type="entry name" value="NO2/SO3_Rdtase_4Fe4S_dom"/>
</dbReference>
<dbReference type="KEGG" id="gtt:GUITHDRAFT_81582"/>
<keyword evidence="6" id="KW-0479">Metal-binding</keyword>
<dbReference type="AlphaFoldDB" id="L1IBQ0"/>
<dbReference type="SUPFAM" id="SSF55124">
    <property type="entry name" value="Nitrite/Sulfite reductase N-terminal domain-like"/>
    <property type="match status" value="1"/>
</dbReference>
<dbReference type="Gene3D" id="3.90.480.20">
    <property type="match status" value="1"/>
</dbReference>
<evidence type="ECO:0000256" key="1">
    <source>
        <dbReference type="ARBA" id="ARBA00001929"/>
    </source>
</evidence>
<evidence type="ECO:0000256" key="8">
    <source>
        <dbReference type="ARBA" id="ARBA00023004"/>
    </source>
</evidence>
<evidence type="ECO:0000259" key="14">
    <source>
        <dbReference type="Pfam" id="PF03460"/>
    </source>
</evidence>
<dbReference type="Proteomes" id="UP000011087">
    <property type="component" value="Unassembled WGS sequence"/>
</dbReference>
<keyword evidence="7" id="KW-0560">Oxidoreductase</keyword>
<dbReference type="Pfam" id="PF01077">
    <property type="entry name" value="NIR_SIR"/>
    <property type="match status" value="2"/>
</dbReference>
<keyword evidence="17" id="KW-1185">Reference proteome</keyword>
<comment type="similarity">
    <text evidence="3">Belongs to the nitrite and sulfite reductase 4Fe-4S domain family.</text>
</comment>
<dbReference type="InterPro" id="IPR051329">
    <property type="entry name" value="NIR_SIR_4Fe-4S"/>
</dbReference>
<name>L1IBQ0_GUITC</name>
<dbReference type="PaxDb" id="55529-EKX33329"/>
<reference evidence="15 17" key="1">
    <citation type="journal article" date="2012" name="Nature">
        <title>Algal genomes reveal evolutionary mosaicism and the fate of nucleomorphs.</title>
        <authorList>
            <consortium name="DOE Joint Genome Institute"/>
            <person name="Curtis B.A."/>
            <person name="Tanifuji G."/>
            <person name="Burki F."/>
            <person name="Gruber A."/>
            <person name="Irimia M."/>
            <person name="Maruyama S."/>
            <person name="Arias M.C."/>
            <person name="Ball S.G."/>
            <person name="Gile G.H."/>
            <person name="Hirakawa Y."/>
            <person name="Hopkins J.F."/>
            <person name="Kuo A."/>
            <person name="Rensing S.A."/>
            <person name="Schmutz J."/>
            <person name="Symeonidi A."/>
            <person name="Elias M."/>
            <person name="Eveleigh R.J."/>
            <person name="Herman E.K."/>
            <person name="Klute M.J."/>
            <person name="Nakayama T."/>
            <person name="Obornik M."/>
            <person name="Reyes-Prieto A."/>
            <person name="Armbrust E.V."/>
            <person name="Aves S.J."/>
            <person name="Beiko R.G."/>
            <person name="Coutinho P."/>
            <person name="Dacks J.B."/>
            <person name="Durnford D.G."/>
            <person name="Fast N.M."/>
            <person name="Green B.R."/>
            <person name="Grisdale C.J."/>
            <person name="Hempel F."/>
            <person name="Henrissat B."/>
            <person name="Hoppner M.P."/>
            <person name="Ishida K."/>
            <person name="Kim E."/>
            <person name="Koreny L."/>
            <person name="Kroth P.G."/>
            <person name="Liu Y."/>
            <person name="Malik S.B."/>
            <person name="Maier U.G."/>
            <person name="McRose D."/>
            <person name="Mock T."/>
            <person name="Neilson J.A."/>
            <person name="Onodera N.T."/>
            <person name="Poole A.M."/>
            <person name="Pritham E.J."/>
            <person name="Richards T.A."/>
            <person name="Rocap G."/>
            <person name="Roy S.W."/>
            <person name="Sarai C."/>
            <person name="Schaack S."/>
            <person name="Shirato S."/>
            <person name="Slamovits C.H."/>
            <person name="Spencer D.F."/>
            <person name="Suzuki S."/>
            <person name="Worden A.Z."/>
            <person name="Zauner S."/>
            <person name="Barry K."/>
            <person name="Bell C."/>
            <person name="Bharti A.K."/>
            <person name="Crow J.A."/>
            <person name="Grimwood J."/>
            <person name="Kramer R."/>
            <person name="Lindquist E."/>
            <person name="Lucas S."/>
            <person name="Salamov A."/>
            <person name="McFadden G.I."/>
            <person name="Lane C.E."/>
            <person name="Keeling P.J."/>
            <person name="Gray M.W."/>
            <person name="Grigoriev I.V."/>
            <person name="Archibald J.M."/>
        </authorList>
    </citation>
    <scope>NUCLEOTIDE SEQUENCE</scope>
    <source>
        <strain evidence="15 17">CCMP2712</strain>
    </source>
</reference>
<dbReference type="Gene3D" id="3.30.413.10">
    <property type="entry name" value="Sulfite Reductase Hemoprotein, domain 1"/>
    <property type="match status" value="2"/>
</dbReference>
<dbReference type="EMBL" id="JH993146">
    <property type="protein sequence ID" value="EKX33329.1"/>
    <property type="molecule type" value="Genomic_DNA"/>
</dbReference>
<dbReference type="PROSITE" id="PS00365">
    <property type="entry name" value="NIR_SIR"/>
    <property type="match status" value="1"/>
</dbReference>
<evidence type="ECO:0000256" key="6">
    <source>
        <dbReference type="ARBA" id="ARBA00022723"/>
    </source>
</evidence>
<evidence type="ECO:0000313" key="17">
    <source>
        <dbReference type="Proteomes" id="UP000011087"/>
    </source>
</evidence>
<feature type="domain" description="Nitrite/sulphite reductase 4Fe-4S" evidence="13">
    <location>
        <begin position="2"/>
        <end position="111"/>
    </location>
</feature>
<evidence type="ECO:0000256" key="3">
    <source>
        <dbReference type="ARBA" id="ARBA00010429"/>
    </source>
</evidence>
<dbReference type="InterPro" id="IPR036136">
    <property type="entry name" value="Nit/Sulf_reduc_fer-like_dom_sf"/>
</dbReference>
<proteinExistence type="inferred from homology"/>
<keyword evidence="5" id="KW-0349">Heme</keyword>
<comment type="pathway">
    <text evidence="2">Nitrogen metabolism; nitrate reduction (assimilation).</text>
</comment>
<dbReference type="PRINTS" id="PR00397">
    <property type="entry name" value="SIROHAEM"/>
</dbReference>
<dbReference type="InterPro" id="IPR045854">
    <property type="entry name" value="NO2/SO3_Rdtase_4Fe4S_sf"/>
</dbReference>
<evidence type="ECO:0000313" key="15">
    <source>
        <dbReference type="EMBL" id="EKX33329.1"/>
    </source>
</evidence>
<dbReference type="HOGENOM" id="CLU_015667_3_1_1"/>
<comment type="catalytic activity">
    <reaction evidence="12">
        <text>6 oxidized [2Fe-2S]-[ferredoxin] + NH4(+) + 2 H2O = nitrite + 6 reduced [2Fe-2S]-[ferredoxin] + 8 H(+)</text>
        <dbReference type="Rhea" id="RHEA:18041"/>
        <dbReference type="Rhea" id="RHEA-COMP:10000"/>
        <dbReference type="Rhea" id="RHEA-COMP:10001"/>
        <dbReference type="ChEBI" id="CHEBI:15377"/>
        <dbReference type="ChEBI" id="CHEBI:15378"/>
        <dbReference type="ChEBI" id="CHEBI:16301"/>
        <dbReference type="ChEBI" id="CHEBI:28938"/>
        <dbReference type="ChEBI" id="CHEBI:33737"/>
        <dbReference type="ChEBI" id="CHEBI:33738"/>
        <dbReference type="EC" id="1.7.7.1"/>
    </reaction>
</comment>
<dbReference type="EnsemblProtists" id="EKX33329">
    <property type="protein sequence ID" value="EKX33329"/>
    <property type="gene ID" value="GUITHDRAFT_81582"/>
</dbReference>
<sequence length="341" mass="37652">QQFNVCFVGSKHLFEHPDINDISYIPARDHQGNLGWNVNVGGLLSSSRCEFAAPLDAWVPLEGSWEVGASILSVFRDWGYRYNPRTKSRLAFLLDDMGAAAFREEVGRRYSELTGTRLQGAGSSLVPSRWERREVLGVHKQKDGRNWLGVHVPVGRIYPDELLALIELSEEFGEGEMRMTVEGNLIIPHVEDSKVSDAVKALEQTLPSFSLYPQPLLAGTVACTGSQFCGQSKINTKGHARRMAEELDRELSLPRPVRIHWTGCPNTCGQVQLGDIGLLGTVGRDSSGQAVEAVDVYLGGGVGQEGSLGRLYKQSVCVEEELKVELRAILMEKFGATRRQQ</sequence>
<keyword evidence="8" id="KW-0408">Iron</keyword>
<dbReference type="PANTHER" id="PTHR32439:SF0">
    <property type="entry name" value="FERREDOXIN--NITRITE REDUCTASE, CHLOROPLASTIC"/>
    <property type="match status" value="1"/>
</dbReference>
<evidence type="ECO:0000256" key="7">
    <source>
        <dbReference type="ARBA" id="ARBA00023002"/>
    </source>
</evidence>
<reference evidence="16" key="3">
    <citation type="submission" date="2016-03" db="UniProtKB">
        <authorList>
            <consortium name="EnsemblProtists"/>
        </authorList>
    </citation>
    <scope>IDENTIFICATION</scope>
</reference>
<evidence type="ECO:0000256" key="4">
    <source>
        <dbReference type="ARBA" id="ARBA00022485"/>
    </source>
</evidence>
<feature type="domain" description="Nitrite/sulphite reductase 4Fe-4S" evidence="13">
    <location>
        <begin position="220"/>
        <end position="329"/>
    </location>
</feature>
<dbReference type="EC" id="1.7.7.1" evidence="10"/>
<keyword evidence="4" id="KW-0004">4Fe-4S</keyword>
<dbReference type="InterPro" id="IPR005117">
    <property type="entry name" value="NiRdtase/SiRdtase_haem-b_fer"/>
</dbReference>
<dbReference type="GO" id="GO:0051539">
    <property type="term" value="F:4 iron, 4 sulfur cluster binding"/>
    <property type="evidence" value="ECO:0007669"/>
    <property type="project" value="UniProtKB-KW"/>
</dbReference>